<feature type="domain" description="Putative 5'-nucleotidase C-terminal" evidence="3">
    <location>
        <begin position="369"/>
        <end position="576"/>
    </location>
</feature>
<keyword evidence="1" id="KW-0732">Signal</keyword>
<dbReference type="InterPro" id="IPR029052">
    <property type="entry name" value="Metallo-depent_PP-like"/>
</dbReference>
<evidence type="ECO:0000259" key="2">
    <source>
        <dbReference type="Pfam" id="PF00149"/>
    </source>
</evidence>
<dbReference type="PROSITE" id="PS00785">
    <property type="entry name" value="5_NUCLEOTIDASE_1"/>
    <property type="match status" value="1"/>
</dbReference>
<dbReference type="OrthoDB" id="7722975at2759"/>
<dbReference type="STRING" id="747676.F4R4Z0"/>
<sequence>MIKRFLDTCEILVWLFALTHACGDHVKRHQPSASDPTGRPYRELQWGDLNIIHTTDTHGWLMGHLHSQEPEPNYSGDFGDFQSFVYRMKEKAAEKGVDLLVIDTGDLHDGNGLSDAEPLVHIGTPRGSTSNKYFARVPYDILTIGNHELYDLPIAQDMHDNFAPVWNGSYLTSNVNITTSGTSVPIGSRYRKFKTTQGRTVTAFGITFHFTANANGTVVQPPTELVKEAWFLEAIRERPDVFILTGHMGAADDDWKVVLEVIRKLHPKVPIMILGGHYHIRDCRQLDSHSMSISSGRYMETIGWMSVQGLNRTGDVSFSRRYLDQNRVTYAFHAGSGFDTEAGINTTHAISETANKFNITYKFGTAPQSYFNYRVPITANNSMTYLLTGPEGVLRSVVRSLERPHPPLIALNSGSIRFDIFKGDFTVNDELITMPFKNAFVYAPNVPRDVAAQFIDALNTGGIGSTRRRRSLMAPDENDRNQDYHTGQNVEEIYMSYLRNQPSAQTYFGPIIRKNARSSVTPESYGYVTKDSCPGVGDDTPHIPLPVYDPPEYVGTPLPPDAEEVDVVFYDFISSFALKALNKVQSTKTYTKADLLPYVDILGNQMFGLYAQQKWN</sequence>
<proteinExistence type="predicted"/>
<dbReference type="PANTHER" id="PTHR11575:SF22">
    <property type="entry name" value="ADL392WP"/>
    <property type="match status" value="1"/>
</dbReference>
<dbReference type="GO" id="GO:0000166">
    <property type="term" value="F:nucleotide binding"/>
    <property type="evidence" value="ECO:0007669"/>
    <property type="project" value="InterPro"/>
</dbReference>
<dbReference type="SUPFAM" id="SSF55816">
    <property type="entry name" value="5'-nucleotidase (syn. UDP-sugar hydrolase), C-terminal domain"/>
    <property type="match status" value="1"/>
</dbReference>
<feature type="signal peptide" evidence="1">
    <location>
        <begin position="1"/>
        <end position="21"/>
    </location>
</feature>
<keyword evidence="5" id="KW-1185">Reference proteome</keyword>
<dbReference type="Pfam" id="PF00149">
    <property type="entry name" value="Metallophos"/>
    <property type="match status" value="1"/>
</dbReference>
<dbReference type="InterPro" id="IPR014485">
    <property type="entry name" value="Pesterase_C1039"/>
</dbReference>
<protein>
    <submittedName>
        <fullName evidence="4">Uncharacterized protein</fullName>
    </submittedName>
</protein>
<dbReference type="GO" id="GO:0005829">
    <property type="term" value="C:cytosol"/>
    <property type="evidence" value="ECO:0007669"/>
    <property type="project" value="TreeGrafter"/>
</dbReference>
<dbReference type="InParanoid" id="F4R4Z0"/>
<dbReference type="GO" id="GO:0005576">
    <property type="term" value="C:extracellular region"/>
    <property type="evidence" value="ECO:0007669"/>
    <property type="project" value="UniProtKB-ARBA"/>
</dbReference>
<gene>
    <name evidence="4" type="ORF">MELLADRAFT_32752</name>
</gene>
<dbReference type="SUPFAM" id="SSF56300">
    <property type="entry name" value="Metallo-dependent phosphatases"/>
    <property type="match status" value="1"/>
</dbReference>
<evidence type="ECO:0000313" key="5">
    <source>
        <dbReference type="Proteomes" id="UP000001072"/>
    </source>
</evidence>
<dbReference type="Gene3D" id="3.90.780.10">
    <property type="entry name" value="5'-Nucleotidase, C-terminal domain"/>
    <property type="match status" value="1"/>
</dbReference>
<dbReference type="CDD" id="cd07407">
    <property type="entry name" value="MPP_YHR202W_N"/>
    <property type="match status" value="1"/>
</dbReference>
<dbReference type="Gene3D" id="3.60.21.10">
    <property type="match status" value="1"/>
</dbReference>
<dbReference type="EMBL" id="GL883091">
    <property type="protein sequence ID" value="EGG11964.1"/>
    <property type="molecule type" value="Genomic_DNA"/>
</dbReference>
<dbReference type="Pfam" id="PF21953">
    <property type="entry name" value="NadN_nucleosid_C"/>
    <property type="match status" value="1"/>
</dbReference>
<dbReference type="InterPro" id="IPR041823">
    <property type="entry name" value="YHR202W_N"/>
</dbReference>
<dbReference type="InterPro" id="IPR004843">
    <property type="entry name" value="Calcineurin-like_PHP"/>
</dbReference>
<dbReference type="PANTHER" id="PTHR11575">
    <property type="entry name" value="5'-NUCLEOTIDASE-RELATED"/>
    <property type="match status" value="1"/>
</dbReference>
<dbReference type="eggNOG" id="KOG4419">
    <property type="taxonomic scope" value="Eukaryota"/>
</dbReference>
<dbReference type="GO" id="GO:0016788">
    <property type="term" value="F:hydrolase activity, acting on ester bonds"/>
    <property type="evidence" value="ECO:0007669"/>
    <property type="project" value="InterPro"/>
</dbReference>
<accession>F4R4Z0</accession>
<dbReference type="FunCoup" id="F4R4Z0">
    <property type="interactions" value="172"/>
</dbReference>
<dbReference type="HOGENOM" id="CLU_019028_0_0_1"/>
<feature type="chain" id="PRO_5003314801" evidence="1">
    <location>
        <begin position="22"/>
        <end position="616"/>
    </location>
</feature>
<dbReference type="GO" id="GO:0046872">
    <property type="term" value="F:metal ion binding"/>
    <property type="evidence" value="ECO:0007669"/>
    <property type="project" value="InterPro"/>
</dbReference>
<dbReference type="GeneID" id="18927237"/>
<dbReference type="PIRSF" id="PIRSF017316">
    <property type="entry name" value="Pesterase_C1039"/>
    <property type="match status" value="1"/>
</dbReference>
<dbReference type="KEGG" id="mlr:MELLADRAFT_32752"/>
<dbReference type="VEuPathDB" id="FungiDB:MELLADRAFT_32752"/>
<dbReference type="FunFam" id="3.60.21.10:FF:000043">
    <property type="entry name" value="Ser/Thr protein phosphatase family"/>
    <property type="match status" value="1"/>
</dbReference>
<evidence type="ECO:0000256" key="1">
    <source>
        <dbReference type="SAM" id="SignalP"/>
    </source>
</evidence>
<feature type="domain" description="Calcineurin-like phosphoesterase" evidence="2">
    <location>
        <begin position="50"/>
        <end position="280"/>
    </location>
</feature>
<dbReference type="InterPro" id="IPR006146">
    <property type="entry name" value="5'-Nucleotdase_CS"/>
</dbReference>
<evidence type="ECO:0000259" key="3">
    <source>
        <dbReference type="Pfam" id="PF21953"/>
    </source>
</evidence>
<organism evidence="5">
    <name type="scientific">Melampsora larici-populina (strain 98AG31 / pathotype 3-4-7)</name>
    <name type="common">Poplar leaf rust fungus</name>
    <dbReference type="NCBI Taxonomy" id="747676"/>
    <lineage>
        <taxon>Eukaryota</taxon>
        <taxon>Fungi</taxon>
        <taxon>Dikarya</taxon>
        <taxon>Basidiomycota</taxon>
        <taxon>Pucciniomycotina</taxon>
        <taxon>Pucciniomycetes</taxon>
        <taxon>Pucciniales</taxon>
        <taxon>Melampsoraceae</taxon>
        <taxon>Melampsora</taxon>
    </lineage>
</organism>
<dbReference type="RefSeq" id="XP_007404339.1">
    <property type="nucleotide sequence ID" value="XM_007404277.1"/>
</dbReference>
<dbReference type="InterPro" id="IPR006179">
    <property type="entry name" value="5_nucleotidase/apyrase"/>
</dbReference>
<dbReference type="InterPro" id="IPR036907">
    <property type="entry name" value="5'-Nucleotdase_C_sf"/>
</dbReference>
<dbReference type="Proteomes" id="UP000001072">
    <property type="component" value="Unassembled WGS sequence"/>
</dbReference>
<dbReference type="AlphaFoldDB" id="F4R4Z0"/>
<name>F4R4Z0_MELLP</name>
<reference evidence="5" key="1">
    <citation type="journal article" date="2011" name="Proc. Natl. Acad. Sci. U.S.A.">
        <title>Obligate biotrophy features unraveled by the genomic analysis of rust fungi.</title>
        <authorList>
            <person name="Duplessis S."/>
            <person name="Cuomo C.A."/>
            <person name="Lin Y.-C."/>
            <person name="Aerts A."/>
            <person name="Tisserant E."/>
            <person name="Veneault-Fourrey C."/>
            <person name="Joly D.L."/>
            <person name="Hacquard S."/>
            <person name="Amselem J."/>
            <person name="Cantarel B.L."/>
            <person name="Chiu R."/>
            <person name="Coutinho P.M."/>
            <person name="Feau N."/>
            <person name="Field M."/>
            <person name="Frey P."/>
            <person name="Gelhaye E."/>
            <person name="Goldberg J."/>
            <person name="Grabherr M.G."/>
            <person name="Kodira C.D."/>
            <person name="Kohler A."/>
            <person name="Kuees U."/>
            <person name="Lindquist E.A."/>
            <person name="Lucas S.M."/>
            <person name="Mago R."/>
            <person name="Mauceli E."/>
            <person name="Morin E."/>
            <person name="Murat C."/>
            <person name="Pangilinan J.L."/>
            <person name="Park R."/>
            <person name="Pearson M."/>
            <person name="Quesneville H."/>
            <person name="Rouhier N."/>
            <person name="Sakthikumar S."/>
            <person name="Salamov A.A."/>
            <person name="Schmutz J."/>
            <person name="Selles B."/>
            <person name="Shapiro H."/>
            <person name="Tanguay P."/>
            <person name="Tuskan G.A."/>
            <person name="Henrissat B."/>
            <person name="Van de Peer Y."/>
            <person name="Rouze P."/>
            <person name="Ellis J.G."/>
            <person name="Dodds P.N."/>
            <person name="Schein J.E."/>
            <person name="Zhong S."/>
            <person name="Hamelin R.C."/>
            <person name="Grigoriev I.V."/>
            <person name="Szabo L.J."/>
            <person name="Martin F."/>
        </authorList>
    </citation>
    <scope>NUCLEOTIDE SEQUENCE [LARGE SCALE GENOMIC DNA]</scope>
    <source>
        <strain evidence="5">98AG31 / pathotype 3-4-7</strain>
    </source>
</reference>
<evidence type="ECO:0000313" key="4">
    <source>
        <dbReference type="EMBL" id="EGG11964.1"/>
    </source>
</evidence>
<dbReference type="GO" id="GO:0009166">
    <property type="term" value="P:nucleotide catabolic process"/>
    <property type="evidence" value="ECO:0007669"/>
    <property type="project" value="InterPro"/>
</dbReference>
<dbReference type="InterPro" id="IPR053828">
    <property type="entry name" value="Nucleosidase_C"/>
</dbReference>